<feature type="active site" evidence="1">
    <location>
        <position position="65"/>
    </location>
</feature>
<keyword evidence="2" id="KW-0413">Isomerase</keyword>
<dbReference type="PANTHER" id="PTHR13774">
    <property type="entry name" value="PHENAZINE BIOSYNTHESIS PROTEIN"/>
    <property type="match status" value="1"/>
</dbReference>
<dbReference type="STRING" id="2017.SAMN05444320_12335"/>
<proteinExistence type="predicted"/>
<dbReference type="InterPro" id="IPR003719">
    <property type="entry name" value="Phenazine_PhzF-like"/>
</dbReference>
<dbReference type="NCBIfam" id="TIGR00654">
    <property type="entry name" value="PhzF_family"/>
    <property type="match status" value="1"/>
</dbReference>
<dbReference type="SUPFAM" id="SSF54506">
    <property type="entry name" value="Diaminopimelate epimerase-like"/>
    <property type="match status" value="1"/>
</dbReference>
<sequence>MFRAEPGESVDSLPMGADLFPLRYDVVDVFTDRPFAGNPLAVVHGADGLPDEALRAVAREFNLSETVFPMRPTSPDAHYRLRIFTPRVEMPFAGHPSVGAAWVLARDGIIPQGPVRQECGIGLVDVTVDERGAEVAGGNPVVGPALSARALAAAAGLGESDVDAGVPAGVAGAGVDFSFLLVRPDAVARAVPDQAALRAAVTGRGLVVVGRRGADDFVVRMFRATAEGGEDAATGSAALALGAWLVDRGLLPAEGGARYAVHQGAEVGRPSTLVGRVRASAGRAERVWVRGGVVPVAAGALRVPPAR</sequence>
<name>A0A1M5QDZ9_STRHI</name>
<evidence type="ECO:0000256" key="1">
    <source>
        <dbReference type="PIRSR" id="PIRSR016184-1"/>
    </source>
</evidence>
<dbReference type="Proteomes" id="UP000184501">
    <property type="component" value="Unassembled WGS sequence"/>
</dbReference>
<dbReference type="PANTHER" id="PTHR13774:SF32">
    <property type="entry name" value="ANTISENSE-ENHANCING SEQUENCE 1"/>
    <property type="match status" value="1"/>
</dbReference>
<dbReference type="Pfam" id="PF02567">
    <property type="entry name" value="PhzC-PhzF"/>
    <property type="match status" value="1"/>
</dbReference>
<evidence type="ECO:0000313" key="3">
    <source>
        <dbReference type="Proteomes" id="UP000184501"/>
    </source>
</evidence>
<keyword evidence="3" id="KW-1185">Reference proteome</keyword>
<reference evidence="2 3" key="1">
    <citation type="submission" date="2016-11" db="EMBL/GenBank/DDBJ databases">
        <authorList>
            <person name="Jaros S."/>
            <person name="Januszkiewicz K."/>
            <person name="Wedrychowicz H."/>
        </authorList>
    </citation>
    <scope>NUCLEOTIDE SEQUENCE [LARGE SCALE GENOMIC DNA]</scope>
    <source>
        <strain evidence="2 3">DSM 44523</strain>
    </source>
</reference>
<dbReference type="AlphaFoldDB" id="A0A1M5QDZ9"/>
<dbReference type="PIRSF" id="PIRSF016184">
    <property type="entry name" value="PhzC_PhzF"/>
    <property type="match status" value="1"/>
</dbReference>
<dbReference type="GO" id="GO:0005737">
    <property type="term" value="C:cytoplasm"/>
    <property type="evidence" value="ECO:0007669"/>
    <property type="project" value="TreeGrafter"/>
</dbReference>
<evidence type="ECO:0000313" key="2">
    <source>
        <dbReference type="EMBL" id="SHH12066.1"/>
    </source>
</evidence>
<dbReference type="Gene3D" id="3.10.310.10">
    <property type="entry name" value="Diaminopimelate Epimerase, Chain A, domain 1"/>
    <property type="match status" value="2"/>
</dbReference>
<gene>
    <name evidence="2" type="ORF">SAMN05444320_12335</name>
</gene>
<dbReference type="EMBL" id="FQVN01000023">
    <property type="protein sequence ID" value="SHH12066.1"/>
    <property type="molecule type" value="Genomic_DNA"/>
</dbReference>
<dbReference type="GO" id="GO:0016853">
    <property type="term" value="F:isomerase activity"/>
    <property type="evidence" value="ECO:0007669"/>
    <property type="project" value="UniProtKB-KW"/>
</dbReference>
<organism evidence="2 3">
    <name type="scientific">Streptoalloteichus hindustanus</name>
    <dbReference type="NCBI Taxonomy" id="2017"/>
    <lineage>
        <taxon>Bacteria</taxon>
        <taxon>Bacillati</taxon>
        <taxon>Actinomycetota</taxon>
        <taxon>Actinomycetes</taxon>
        <taxon>Pseudonocardiales</taxon>
        <taxon>Pseudonocardiaceae</taxon>
        <taxon>Streptoalloteichus</taxon>
    </lineage>
</organism>
<protein>
    <submittedName>
        <fullName evidence="2">Trans-2,3-dihydro-3-hydroxyanthranilate isomerase</fullName>
    </submittedName>
</protein>
<accession>A0A1M5QDZ9</accession>